<reference evidence="1" key="1">
    <citation type="submission" date="2022-06" db="EMBL/GenBank/DDBJ databases">
        <title>Phylogenomic reconstructions and comparative analyses of Kickxellomycotina fungi.</title>
        <authorList>
            <person name="Reynolds N.K."/>
            <person name="Stajich J.E."/>
            <person name="Barry K."/>
            <person name="Grigoriev I.V."/>
            <person name="Crous P."/>
            <person name="Smith M.E."/>
        </authorList>
    </citation>
    <scope>NUCLEOTIDE SEQUENCE</scope>
    <source>
        <strain evidence="1">RSA 2271</strain>
    </source>
</reference>
<organism evidence="1 2">
    <name type="scientific">Spiromyces aspiralis</name>
    <dbReference type="NCBI Taxonomy" id="68401"/>
    <lineage>
        <taxon>Eukaryota</taxon>
        <taxon>Fungi</taxon>
        <taxon>Fungi incertae sedis</taxon>
        <taxon>Zoopagomycota</taxon>
        <taxon>Kickxellomycotina</taxon>
        <taxon>Kickxellomycetes</taxon>
        <taxon>Kickxellales</taxon>
        <taxon>Kickxellaceae</taxon>
        <taxon>Spiromyces</taxon>
    </lineage>
</organism>
<sequence length="116" mass="13234">MFRGLGFVAANELPSISHFEVPESLEFVQSNIVHRIFKTNDPRVDSLCVLVTTNDRAFEHSKILDRLSRSSSPLLPNLQRLGSNECVSTHRLSDILRKSPKLRTFSVCKADTWDHR</sequence>
<keyword evidence="2" id="KW-1185">Reference proteome</keyword>
<protein>
    <submittedName>
        <fullName evidence="1">Uncharacterized protein</fullName>
    </submittedName>
</protein>
<name>A0ACC1HM95_9FUNG</name>
<dbReference type="Proteomes" id="UP001145114">
    <property type="component" value="Unassembled WGS sequence"/>
</dbReference>
<accession>A0ACC1HM95</accession>
<dbReference type="EMBL" id="JAMZIH010002456">
    <property type="protein sequence ID" value="KAJ1677436.1"/>
    <property type="molecule type" value="Genomic_DNA"/>
</dbReference>
<evidence type="ECO:0000313" key="1">
    <source>
        <dbReference type="EMBL" id="KAJ1677436.1"/>
    </source>
</evidence>
<evidence type="ECO:0000313" key="2">
    <source>
        <dbReference type="Proteomes" id="UP001145114"/>
    </source>
</evidence>
<comment type="caution">
    <text evidence="1">The sequence shown here is derived from an EMBL/GenBank/DDBJ whole genome shotgun (WGS) entry which is preliminary data.</text>
</comment>
<proteinExistence type="predicted"/>
<gene>
    <name evidence="1" type="ORF">EV182_006182</name>
</gene>